<sequence>MSPQIAFIRVTRVECDKFTFPLVYKMNRSLFSGDQTLLLIASGFADPFVTGIPTLPILLIYD</sequence>
<keyword evidence="2" id="KW-1185">Reference proteome</keyword>
<protein>
    <submittedName>
        <fullName evidence="1">Uncharacterized protein</fullName>
    </submittedName>
</protein>
<evidence type="ECO:0000313" key="2">
    <source>
        <dbReference type="Proteomes" id="UP000281564"/>
    </source>
</evidence>
<dbReference type="EMBL" id="QMDW01000043">
    <property type="protein sequence ID" value="RJX47540.1"/>
    <property type="molecule type" value="Genomic_DNA"/>
</dbReference>
<organism evidence="1 2">
    <name type="scientific">Halonotius pteroides</name>
    <dbReference type="NCBI Taxonomy" id="268735"/>
    <lineage>
        <taxon>Archaea</taxon>
        <taxon>Methanobacteriati</taxon>
        <taxon>Methanobacteriota</taxon>
        <taxon>Stenosarchaea group</taxon>
        <taxon>Halobacteria</taxon>
        <taxon>Halobacteriales</taxon>
        <taxon>Haloferacaceae</taxon>
        <taxon>Halonotius</taxon>
    </lineage>
</organism>
<gene>
    <name evidence="1" type="ORF">DP106_14660</name>
</gene>
<accession>A0A3A6Q3V9</accession>
<dbReference type="Proteomes" id="UP000281564">
    <property type="component" value="Unassembled WGS sequence"/>
</dbReference>
<reference evidence="1 2" key="1">
    <citation type="submission" date="2018-06" db="EMBL/GenBank/DDBJ databases">
        <title>Halonotius sp. F13-13 a new haloarchaeeon isolated from a solar saltern from Isla Cristina, Huelva, Spain.</title>
        <authorList>
            <person name="Duran-Viseras A."/>
            <person name="Sanchez-Porro C."/>
            <person name="Ventosa A."/>
        </authorList>
    </citation>
    <scope>NUCLEOTIDE SEQUENCE [LARGE SCALE GENOMIC DNA]</scope>
    <source>
        <strain evidence="1 2">CECT 7525</strain>
    </source>
</reference>
<dbReference type="AlphaFoldDB" id="A0A3A6Q3V9"/>
<evidence type="ECO:0000313" key="1">
    <source>
        <dbReference type="EMBL" id="RJX47540.1"/>
    </source>
</evidence>
<proteinExistence type="predicted"/>
<comment type="caution">
    <text evidence="1">The sequence shown here is derived from an EMBL/GenBank/DDBJ whole genome shotgun (WGS) entry which is preliminary data.</text>
</comment>
<name>A0A3A6Q3V9_9EURY</name>